<dbReference type="EMBL" id="JBJQND010000016">
    <property type="protein sequence ID" value="KAL3846958.1"/>
    <property type="molecule type" value="Genomic_DNA"/>
</dbReference>
<name>A0ABD3UES2_SINWO</name>
<dbReference type="InterPro" id="IPR029067">
    <property type="entry name" value="CDC48_domain_2-like_sf"/>
</dbReference>
<feature type="region of interest" description="Disordered" evidence="3">
    <location>
        <begin position="269"/>
        <end position="314"/>
    </location>
</feature>
<feature type="non-terminal residue" evidence="5">
    <location>
        <position position="1"/>
    </location>
</feature>
<accession>A0ABD3UES2</accession>
<evidence type="ECO:0000256" key="3">
    <source>
        <dbReference type="SAM" id="MobiDB-lite"/>
    </source>
</evidence>
<evidence type="ECO:0000259" key="4">
    <source>
        <dbReference type="Pfam" id="PF09262"/>
    </source>
</evidence>
<feature type="domain" description="Peroxisomal ATPase PEX1 N-terminal C-lobe" evidence="4">
    <location>
        <begin position="14"/>
        <end position="87"/>
    </location>
</feature>
<sequence>VLIEQLPSVPTCYNVLVEPLSVNDWEILERHALHIEANLMDQVRIVWTGQVLPVWVDNTCIFIKIGTVEPRSNCVMLTNKTEVHVLPKLRNKSSMQQPVHEPFTKATVPGTEAPLSPVTERQRQLINQEIKDLASGNVISRQNHSSTSGSSISSAFLSFFGIRSKSLPTEKFPVVKTEAQNVGHFPLYSLKSGLNLCLRVQQMLFDTNYSSSKFPSNSNSFSSFNQRAFPHQPSTIYVDLTDLEKQWKVNRNDIDNIFFAKLRRLRSPKEQEQEKSAATLGKGRASPQKSKTKSKETDGNGLDSPSEEDAKSLISDKKSEEVVTCVVRVIVIDNRRQLCNEAYQGAVESIFEKQTLCRNSVFIPDLLRRYLKADITSRVWIQTVKPCIVKAVSFNLHVLGNVFILTSS</sequence>
<protein>
    <recommendedName>
        <fullName evidence="4">Peroxisomal ATPase PEX1 N-terminal C-lobe domain-containing protein</fullName>
    </recommendedName>
</protein>
<reference evidence="5 6" key="1">
    <citation type="submission" date="2024-11" db="EMBL/GenBank/DDBJ databases">
        <title>Chromosome-level genome assembly of the freshwater bivalve Anodonta woodiana.</title>
        <authorList>
            <person name="Chen X."/>
        </authorList>
    </citation>
    <scope>NUCLEOTIDE SEQUENCE [LARGE SCALE GENOMIC DNA]</scope>
    <source>
        <strain evidence="5">MN2024</strain>
        <tissue evidence="5">Gills</tissue>
    </source>
</reference>
<dbReference type="AlphaFoldDB" id="A0ABD3UES2"/>
<dbReference type="Pfam" id="PF09262">
    <property type="entry name" value="PEX-1N"/>
    <property type="match status" value="1"/>
</dbReference>
<keyword evidence="6" id="KW-1185">Reference proteome</keyword>
<organism evidence="5 6">
    <name type="scientific">Sinanodonta woodiana</name>
    <name type="common">Chinese pond mussel</name>
    <name type="synonym">Anodonta woodiana</name>
    <dbReference type="NCBI Taxonomy" id="1069815"/>
    <lineage>
        <taxon>Eukaryota</taxon>
        <taxon>Metazoa</taxon>
        <taxon>Spiralia</taxon>
        <taxon>Lophotrochozoa</taxon>
        <taxon>Mollusca</taxon>
        <taxon>Bivalvia</taxon>
        <taxon>Autobranchia</taxon>
        <taxon>Heteroconchia</taxon>
        <taxon>Palaeoheterodonta</taxon>
        <taxon>Unionida</taxon>
        <taxon>Unionoidea</taxon>
        <taxon>Unionidae</taxon>
        <taxon>Unioninae</taxon>
        <taxon>Sinanodonta</taxon>
    </lineage>
</organism>
<evidence type="ECO:0000256" key="2">
    <source>
        <dbReference type="ARBA" id="ARBA00022840"/>
    </source>
</evidence>
<dbReference type="SUPFAM" id="SSF54585">
    <property type="entry name" value="Cdc48 domain 2-like"/>
    <property type="match status" value="1"/>
</dbReference>
<comment type="caution">
    <text evidence="5">The sequence shown here is derived from an EMBL/GenBank/DDBJ whole genome shotgun (WGS) entry which is preliminary data.</text>
</comment>
<dbReference type="GO" id="GO:0005524">
    <property type="term" value="F:ATP binding"/>
    <property type="evidence" value="ECO:0007669"/>
    <property type="project" value="UniProtKB-KW"/>
</dbReference>
<keyword evidence="1" id="KW-0547">Nucleotide-binding</keyword>
<evidence type="ECO:0000256" key="1">
    <source>
        <dbReference type="ARBA" id="ARBA00022741"/>
    </source>
</evidence>
<gene>
    <name evidence="5" type="ORF">ACJMK2_017898</name>
</gene>
<dbReference type="InterPro" id="IPR015342">
    <property type="entry name" value="PEX1-N_C-lobe"/>
</dbReference>
<evidence type="ECO:0000313" key="5">
    <source>
        <dbReference type="EMBL" id="KAL3846958.1"/>
    </source>
</evidence>
<dbReference type="Gene3D" id="3.10.330.10">
    <property type="match status" value="1"/>
</dbReference>
<keyword evidence="2" id="KW-0067">ATP-binding</keyword>
<proteinExistence type="predicted"/>
<dbReference type="Proteomes" id="UP001634394">
    <property type="component" value="Unassembled WGS sequence"/>
</dbReference>
<evidence type="ECO:0000313" key="6">
    <source>
        <dbReference type="Proteomes" id="UP001634394"/>
    </source>
</evidence>